<dbReference type="GO" id="GO:0005524">
    <property type="term" value="F:ATP binding"/>
    <property type="evidence" value="ECO:0007669"/>
    <property type="project" value="UniProtKB-UniRule"/>
</dbReference>
<gene>
    <name evidence="11" type="primary">glyS</name>
    <name evidence="13" type="ORF">C4617_05510</name>
</gene>
<comment type="catalytic activity">
    <reaction evidence="10 11">
        <text>tRNA(Gly) + glycine + ATP = glycyl-tRNA(Gly) + AMP + diphosphate</text>
        <dbReference type="Rhea" id="RHEA:16013"/>
        <dbReference type="Rhea" id="RHEA-COMP:9664"/>
        <dbReference type="Rhea" id="RHEA-COMP:9683"/>
        <dbReference type="ChEBI" id="CHEBI:30616"/>
        <dbReference type="ChEBI" id="CHEBI:33019"/>
        <dbReference type="ChEBI" id="CHEBI:57305"/>
        <dbReference type="ChEBI" id="CHEBI:78442"/>
        <dbReference type="ChEBI" id="CHEBI:78522"/>
        <dbReference type="ChEBI" id="CHEBI:456215"/>
        <dbReference type="EC" id="6.1.1.14"/>
    </reaction>
</comment>
<dbReference type="EMBL" id="PSQJ01000010">
    <property type="protein sequence ID" value="PTL86104.1"/>
    <property type="molecule type" value="Genomic_DNA"/>
</dbReference>
<dbReference type="Pfam" id="PF02092">
    <property type="entry name" value="tRNA_synt_2f"/>
    <property type="match status" value="1"/>
</dbReference>
<evidence type="ECO:0000256" key="6">
    <source>
        <dbReference type="ARBA" id="ARBA00022741"/>
    </source>
</evidence>
<feature type="domain" description="DALR anticodon binding" evidence="12">
    <location>
        <begin position="594"/>
        <end position="703"/>
    </location>
</feature>
<dbReference type="Proteomes" id="UP000240811">
    <property type="component" value="Unassembled WGS sequence"/>
</dbReference>
<keyword evidence="6 11" id="KW-0547">Nucleotide-binding</keyword>
<dbReference type="GO" id="GO:0006420">
    <property type="term" value="P:arginyl-tRNA aminoacylation"/>
    <property type="evidence" value="ECO:0007669"/>
    <property type="project" value="InterPro"/>
</dbReference>
<dbReference type="PANTHER" id="PTHR30075">
    <property type="entry name" value="GLYCYL-TRNA SYNTHETASE"/>
    <property type="match status" value="1"/>
</dbReference>
<dbReference type="GO" id="GO:0004814">
    <property type="term" value="F:arginine-tRNA ligase activity"/>
    <property type="evidence" value="ECO:0007669"/>
    <property type="project" value="InterPro"/>
</dbReference>
<keyword evidence="4 11" id="KW-0963">Cytoplasm</keyword>
<evidence type="ECO:0000313" key="14">
    <source>
        <dbReference type="Proteomes" id="UP000240811"/>
    </source>
</evidence>
<evidence type="ECO:0000256" key="8">
    <source>
        <dbReference type="ARBA" id="ARBA00022917"/>
    </source>
</evidence>
<dbReference type="InterPro" id="IPR008909">
    <property type="entry name" value="DALR_anticod-bd"/>
</dbReference>
<dbReference type="HAMAP" id="MF_00255">
    <property type="entry name" value="Gly_tRNA_synth_beta"/>
    <property type="match status" value="1"/>
</dbReference>
<dbReference type="Pfam" id="PF05746">
    <property type="entry name" value="DALR_1"/>
    <property type="match status" value="1"/>
</dbReference>
<comment type="subcellular location">
    <subcellularLocation>
        <location evidence="1 11">Cytoplasm</location>
    </subcellularLocation>
</comment>
<dbReference type="Gene3D" id="1.10.730.10">
    <property type="entry name" value="Isoleucyl-tRNA Synthetase, Domain 1"/>
    <property type="match status" value="1"/>
</dbReference>
<keyword evidence="9 11" id="KW-0030">Aminoacyl-tRNA synthetase</keyword>
<organism evidence="13 14">
    <name type="scientific">Candidatus Liberibacter europaeus</name>
    <dbReference type="NCBI Taxonomy" id="744859"/>
    <lineage>
        <taxon>Bacteria</taxon>
        <taxon>Pseudomonadati</taxon>
        <taxon>Pseudomonadota</taxon>
        <taxon>Alphaproteobacteria</taxon>
        <taxon>Hyphomicrobiales</taxon>
        <taxon>Rhizobiaceae</taxon>
        <taxon>Liberibacter</taxon>
    </lineage>
</organism>
<dbReference type="NCBIfam" id="TIGR00211">
    <property type="entry name" value="glyS"/>
    <property type="match status" value="1"/>
</dbReference>
<dbReference type="PANTHER" id="PTHR30075:SF2">
    <property type="entry name" value="GLYCINE--TRNA LIGASE, CHLOROPLASTIC_MITOCHONDRIAL 2"/>
    <property type="match status" value="1"/>
</dbReference>
<evidence type="ECO:0000313" key="13">
    <source>
        <dbReference type="EMBL" id="PTL86104.1"/>
    </source>
</evidence>
<evidence type="ECO:0000259" key="12">
    <source>
        <dbReference type="Pfam" id="PF05746"/>
    </source>
</evidence>
<dbReference type="InterPro" id="IPR015944">
    <property type="entry name" value="Gly-tRNA-synth_bsu"/>
</dbReference>
<dbReference type="PROSITE" id="PS50861">
    <property type="entry name" value="AA_TRNA_LIGASE_II_GLYAB"/>
    <property type="match status" value="1"/>
</dbReference>
<dbReference type="PRINTS" id="PR01045">
    <property type="entry name" value="TRNASYNTHGB"/>
</dbReference>
<evidence type="ECO:0000256" key="11">
    <source>
        <dbReference type="HAMAP-Rule" id="MF_00255"/>
    </source>
</evidence>
<keyword evidence="5 11" id="KW-0436">Ligase</keyword>
<evidence type="ECO:0000256" key="2">
    <source>
        <dbReference type="ARBA" id="ARBA00008226"/>
    </source>
</evidence>
<keyword evidence="8 11" id="KW-0648">Protein biosynthesis</keyword>
<dbReference type="InterPro" id="IPR006194">
    <property type="entry name" value="Gly-tRNA-synth_heterodimer"/>
</dbReference>
<dbReference type="SUPFAM" id="SSF109604">
    <property type="entry name" value="HD-domain/PDEase-like"/>
    <property type="match status" value="1"/>
</dbReference>
<evidence type="ECO:0000256" key="4">
    <source>
        <dbReference type="ARBA" id="ARBA00022490"/>
    </source>
</evidence>
<proteinExistence type="inferred from homology"/>
<evidence type="ECO:0000256" key="7">
    <source>
        <dbReference type="ARBA" id="ARBA00022840"/>
    </source>
</evidence>
<evidence type="ECO:0000256" key="3">
    <source>
        <dbReference type="ARBA" id="ARBA00011209"/>
    </source>
</evidence>
<protein>
    <recommendedName>
        <fullName evidence="11">Glycine--tRNA ligase beta subunit</fullName>
        <ecNumber evidence="11">6.1.1.14</ecNumber>
    </recommendedName>
    <alternativeName>
        <fullName evidence="11">Glycyl-tRNA synthetase beta subunit</fullName>
        <shortName evidence="11">GlyRS</shortName>
    </alternativeName>
</protein>
<dbReference type="EC" id="6.1.1.14" evidence="11"/>
<sequence>MPDFLLEIYSEEIPARMQRKATENLGNIITGLLIESGLMYEGMRKYWSPRRLSICINGLTKSAPERIEERLGPRISAEQKAIDGFLRSTGLKTIDECEIKKDPKKGDFYLSIVKKPGRLAEEILEEIIPLAIHKVHWPKSMRWSTINSPLSSLSWIRPLQSILCILTFEYGESKVINANLEGIPFGDITYGHRFHSPQPIKVRCLEDYIKSLEKSKVLLDPERRREIIIHDAHQLAFASGLELVEDNDLLEEIVGLVEWVQVFIGSFDEKYLCLPEEVIRLTIKTHQKCFVTRTRQGKLANRFILVANIQAADDGTAIIKGNSRVIAARLEDALHFWRLDQENLHQISSMEKTALNFNLDLSKPLDQRMAKLDMLHVVFHAKIGTQGKRVLRIRSLGKKISRFTNADAFLVERASVLIKADLCTEIVKEFPELQGKIGAEYAALQGEDESVVLAIEEHLKPRGPLENIPKNKVAITLALADKLDTLINFWSINEKPSGSKDPYALRRAALGIIRIILENKIHIPLSEFIKDKDLILFFHDRLKLHLREIGIRNDLIEAIMLPENDNLLIIVDLIKNLNEFMSSKPGEKFLLSAKRINHIIAAEEKGGKEISDCVDPRKLSLEPEKELYKVISTVNIDIKESMHQQKYHQIGNILFSLHEPIEVFFEKVLVNVEDKEIRENRFILLKCIQSCIMMLFDLNKIKTTN</sequence>
<dbReference type="GO" id="GO:0006426">
    <property type="term" value="P:glycyl-tRNA aminoacylation"/>
    <property type="evidence" value="ECO:0007669"/>
    <property type="project" value="UniProtKB-UniRule"/>
</dbReference>
<evidence type="ECO:0000256" key="5">
    <source>
        <dbReference type="ARBA" id="ARBA00022598"/>
    </source>
</evidence>
<keyword evidence="7 11" id="KW-0067">ATP-binding</keyword>
<evidence type="ECO:0000256" key="10">
    <source>
        <dbReference type="ARBA" id="ARBA00047937"/>
    </source>
</evidence>
<comment type="subunit">
    <text evidence="3 11">Tetramer of two alpha and two beta subunits.</text>
</comment>
<evidence type="ECO:0000256" key="9">
    <source>
        <dbReference type="ARBA" id="ARBA00023146"/>
    </source>
</evidence>
<comment type="similarity">
    <text evidence="2 11">Belongs to the class-II aminoacyl-tRNA synthetase family.</text>
</comment>
<evidence type="ECO:0000256" key="1">
    <source>
        <dbReference type="ARBA" id="ARBA00004496"/>
    </source>
</evidence>
<dbReference type="AlphaFoldDB" id="A0A2T4VWE1"/>
<name>A0A2T4VWE1_9HYPH</name>
<comment type="caution">
    <text evidence="13">The sequence shown here is derived from an EMBL/GenBank/DDBJ whole genome shotgun (WGS) entry which is preliminary data.</text>
</comment>
<accession>A0A2T4VWE1</accession>
<reference evidence="14" key="1">
    <citation type="submission" date="2018-02" db="EMBL/GenBank/DDBJ databases">
        <title>Genome sequence of Candidatus Liberibacter europaeus.</title>
        <authorList>
            <person name="Frampton R.A."/>
            <person name="Thompson S.M."/>
            <person name="David C."/>
            <person name="Addison S.M."/>
            <person name="Smith G.R."/>
        </authorList>
    </citation>
    <scope>NUCLEOTIDE SEQUENCE [LARGE SCALE GENOMIC DNA]</scope>
</reference>
<dbReference type="GO" id="GO:0004820">
    <property type="term" value="F:glycine-tRNA ligase activity"/>
    <property type="evidence" value="ECO:0007669"/>
    <property type="project" value="UniProtKB-UniRule"/>
</dbReference>
<dbReference type="GO" id="GO:0005829">
    <property type="term" value="C:cytosol"/>
    <property type="evidence" value="ECO:0007669"/>
    <property type="project" value="TreeGrafter"/>
</dbReference>